<dbReference type="OrthoDB" id="5330858at2759"/>
<dbReference type="EMBL" id="KV744961">
    <property type="protein sequence ID" value="OCK80398.1"/>
    <property type="molecule type" value="Genomic_DNA"/>
</dbReference>
<feature type="domain" description="Utp8 beta-propeller" evidence="2">
    <location>
        <begin position="8"/>
        <end position="180"/>
    </location>
</feature>
<keyword evidence="4" id="KW-1185">Reference proteome</keyword>
<evidence type="ECO:0000256" key="1">
    <source>
        <dbReference type="SAM" id="MobiDB-lite"/>
    </source>
</evidence>
<gene>
    <name evidence="3" type="ORF">K432DRAFT_425777</name>
</gene>
<dbReference type="AlphaFoldDB" id="A0A8E2EB70"/>
<sequence>MSPSREIEAPHTLASLPRPVDSASGRTLASCVQSLSGSKRRKRTEIAVGVDGEGISIYNVKTPQLVTSYALPLHTYFTAPPCSVYRKGSKNQSWTRFTYASVTESSVGAKPQVLGFSEKTQKDTTQTPTKYSFNVPQTSSRIISVDIVPLFGKGEVQESLHDVIALHENGEIECLSADLKTIRWKANFLDMASAGMGRHDESNVSIEHISFMNAKSARQGLLKGRDDVLASLVPSMEEKPDAMEAMPILCVVANSLGPSKLGNGCRSLQLFSILPGSSDIFTGHRPHMQHLLTSTLPQPQSDTSSSTLKPTYSLNSTSGTLHQLINSLIITYDLSGTVPRISSELEITQTALQSFVRVSSNLLFAISASSCGLFDVKYNSIQAMFCLNLDQELLTDSKKRKHQFSNPDMGSSAKQFDLLTYFSDIGLVVGLTDHELIGIQIGAALSTSRKGPARDTLLIDSIGKGIRSKRMKLEQRDFSYLPKPLIQSISGFVTEMDPKWQEQVNRLDEFATNDDIYHFEAVFASEVGVTTKDKKLEAQKPTVTSRNTALPKVNGVHAGKLTNGAMEECEHFQNGEEDVDAQCSTIDLPLPEWQLPASIPDSLRHTYRHKAVYALGKIFTWNWSQSGTESAAGTDSRECSISIKLFPPNVFQWLILTGHLTKDLIERALHESSSNESDRTRSVSDGDIITAVVNYDPDMRLLYAILNQPSFFPIIEVVQAVKLLIQSLDNSPNPEPNPPTLTNNASSPDKEHEIYIQSEMEAASHDLDHALSILDDGLIIRSHTLRPALTRLHSFPASSITSTLRKSLTHHEIVFLIHLLRFELNDSGWVSRYFFNPDRSTPDDNSGDPSDHAIVIIASLLSCALDAVGVGGWLSTASCSNPDDSAEDVLHSLRLETSAALEGIWEAGFMRGLVSDFLRYSWKSGKEQQIPNQAKLRRQGKPLTVQERQAENAEQRLQETMLPLGLSEQSGIEYTKVGLGGKIIKRSAREVGMLISKRVPKYSFERIVI</sequence>
<organism evidence="3 4">
    <name type="scientific">Lepidopterella palustris CBS 459.81</name>
    <dbReference type="NCBI Taxonomy" id="1314670"/>
    <lineage>
        <taxon>Eukaryota</taxon>
        <taxon>Fungi</taxon>
        <taxon>Dikarya</taxon>
        <taxon>Ascomycota</taxon>
        <taxon>Pezizomycotina</taxon>
        <taxon>Dothideomycetes</taxon>
        <taxon>Pleosporomycetidae</taxon>
        <taxon>Mytilinidiales</taxon>
        <taxon>Argynnaceae</taxon>
        <taxon>Lepidopterella</taxon>
    </lineage>
</organism>
<evidence type="ECO:0000313" key="3">
    <source>
        <dbReference type="EMBL" id="OCK80398.1"/>
    </source>
</evidence>
<accession>A0A8E2EB70</accession>
<feature type="region of interest" description="Disordered" evidence="1">
    <location>
        <begin position="1"/>
        <end position="21"/>
    </location>
</feature>
<proteinExistence type="predicted"/>
<protein>
    <recommendedName>
        <fullName evidence="2">Utp8 beta-propeller domain-containing protein</fullName>
    </recommendedName>
</protein>
<dbReference type="Proteomes" id="UP000250266">
    <property type="component" value="Unassembled WGS sequence"/>
</dbReference>
<name>A0A8E2EB70_9PEZI</name>
<reference evidence="3 4" key="1">
    <citation type="journal article" date="2016" name="Nat. Commun.">
        <title>Ectomycorrhizal ecology is imprinted in the genome of the dominant symbiotic fungus Cenococcum geophilum.</title>
        <authorList>
            <consortium name="DOE Joint Genome Institute"/>
            <person name="Peter M."/>
            <person name="Kohler A."/>
            <person name="Ohm R.A."/>
            <person name="Kuo A."/>
            <person name="Krutzmann J."/>
            <person name="Morin E."/>
            <person name="Arend M."/>
            <person name="Barry K.W."/>
            <person name="Binder M."/>
            <person name="Choi C."/>
            <person name="Clum A."/>
            <person name="Copeland A."/>
            <person name="Grisel N."/>
            <person name="Haridas S."/>
            <person name="Kipfer T."/>
            <person name="LaButti K."/>
            <person name="Lindquist E."/>
            <person name="Lipzen A."/>
            <person name="Maire R."/>
            <person name="Meier B."/>
            <person name="Mihaltcheva S."/>
            <person name="Molinier V."/>
            <person name="Murat C."/>
            <person name="Poggeler S."/>
            <person name="Quandt C.A."/>
            <person name="Sperisen C."/>
            <person name="Tritt A."/>
            <person name="Tisserant E."/>
            <person name="Crous P.W."/>
            <person name="Henrissat B."/>
            <person name="Nehls U."/>
            <person name="Egli S."/>
            <person name="Spatafora J.W."/>
            <person name="Grigoriev I.V."/>
            <person name="Martin F.M."/>
        </authorList>
    </citation>
    <scope>NUCLEOTIDE SEQUENCE [LARGE SCALE GENOMIC DNA]</scope>
    <source>
        <strain evidence="3 4">CBS 459.81</strain>
    </source>
</reference>
<evidence type="ECO:0000259" key="2">
    <source>
        <dbReference type="Pfam" id="PF10395"/>
    </source>
</evidence>
<evidence type="ECO:0000313" key="4">
    <source>
        <dbReference type="Proteomes" id="UP000250266"/>
    </source>
</evidence>
<dbReference type="Pfam" id="PF10395">
    <property type="entry name" value="Utp8_b_propeller"/>
    <property type="match status" value="1"/>
</dbReference>
<feature type="region of interest" description="Disordered" evidence="1">
    <location>
        <begin position="729"/>
        <end position="749"/>
    </location>
</feature>
<dbReference type="InterPro" id="IPR018843">
    <property type="entry name" value="Utp8_b-prop"/>
</dbReference>